<feature type="transmembrane region" description="Helical" evidence="10">
    <location>
        <begin position="62"/>
        <end position="86"/>
    </location>
</feature>
<feature type="transmembrane region" description="Helical" evidence="10">
    <location>
        <begin position="123"/>
        <end position="143"/>
    </location>
</feature>
<feature type="compositionally biased region" description="Low complexity" evidence="9">
    <location>
        <begin position="473"/>
        <end position="508"/>
    </location>
</feature>
<accession>A0AB39BFB3</accession>
<dbReference type="AlphaFoldDB" id="A0AB39BFB3"/>
<proteinExistence type="predicted"/>
<sequence>MDRGRGHARSHPALPEGRLTIPAFPSSASTARPVDAEDLQLPKPPGFIRSWLARHPWLLDGFIAGGYAVPMASATFIAFIASLFGSQPFGTDLLRSSPVYWLLAFYVTCAVTVALLFRRHVPVISAAIIAGSLLISTMSSLQLDGVPMMFALYALAVYRSSRSAWLFTAIGAGAGCLSLVIADPGDIAGIIGYTVLFSLLLVISTLVGITFGNRRRYIVALLDRAEQLARERDQRAQLAAAAERTRIAREMHDIVAHSLTVIVALSDGAEASIDRSPESAREAVRQTGITARRALTDMRRSLGVLTESTDDPADAAERAASAPLTPQPGTADLAEMIESYRVAGLPVRYTTSGEPPVDPVLQLTVFRVVQEALTNALRYALQPGKVDVVIAYARDGIDVEVADDGVDPARGARSTGSGRGLIGMRERVALHGGTVTVGPAGARGWRVRAHLRSTDGPASPGGAAAAEGREPDAAPTGGSAPDAPAGSANVTDSAAPAGGSATAGGPRADFPAPRPEETAP</sequence>
<keyword evidence="8" id="KW-0902">Two-component regulatory system</keyword>
<keyword evidence="10" id="KW-1133">Transmembrane helix</keyword>
<evidence type="ECO:0000256" key="1">
    <source>
        <dbReference type="ARBA" id="ARBA00000085"/>
    </source>
</evidence>
<evidence type="ECO:0000256" key="8">
    <source>
        <dbReference type="ARBA" id="ARBA00023012"/>
    </source>
</evidence>
<dbReference type="InterPro" id="IPR050482">
    <property type="entry name" value="Sensor_HK_TwoCompSys"/>
</dbReference>
<keyword evidence="10" id="KW-0812">Transmembrane</keyword>
<evidence type="ECO:0000313" key="12">
    <source>
        <dbReference type="EMBL" id="XDI05070.1"/>
    </source>
</evidence>
<feature type="transmembrane region" description="Helical" evidence="10">
    <location>
        <begin position="187"/>
        <end position="211"/>
    </location>
</feature>
<keyword evidence="7" id="KW-0067">ATP-binding</keyword>
<dbReference type="GO" id="GO:0005524">
    <property type="term" value="F:ATP binding"/>
    <property type="evidence" value="ECO:0007669"/>
    <property type="project" value="UniProtKB-KW"/>
</dbReference>
<feature type="region of interest" description="Disordered" evidence="9">
    <location>
        <begin position="452"/>
        <end position="520"/>
    </location>
</feature>
<dbReference type="PANTHER" id="PTHR24421">
    <property type="entry name" value="NITRATE/NITRITE SENSOR PROTEIN NARX-RELATED"/>
    <property type="match status" value="1"/>
</dbReference>
<evidence type="ECO:0000256" key="7">
    <source>
        <dbReference type="ARBA" id="ARBA00022840"/>
    </source>
</evidence>
<dbReference type="GO" id="GO:0016020">
    <property type="term" value="C:membrane"/>
    <property type="evidence" value="ECO:0007669"/>
    <property type="project" value="InterPro"/>
</dbReference>
<evidence type="ECO:0000256" key="9">
    <source>
        <dbReference type="SAM" id="MobiDB-lite"/>
    </source>
</evidence>
<feature type="compositionally biased region" description="Low complexity" evidence="9">
    <location>
        <begin position="455"/>
        <end position="466"/>
    </location>
</feature>
<keyword evidence="3" id="KW-0597">Phosphoprotein</keyword>
<feature type="transmembrane region" description="Helical" evidence="10">
    <location>
        <begin position="164"/>
        <end position="181"/>
    </location>
</feature>
<keyword evidence="4" id="KW-0808">Transferase</keyword>
<evidence type="ECO:0000256" key="5">
    <source>
        <dbReference type="ARBA" id="ARBA00022741"/>
    </source>
</evidence>
<dbReference type="SUPFAM" id="SSF55874">
    <property type="entry name" value="ATPase domain of HSP90 chaperone/DNA topoisomerase II/histidine kinase"/>
    <property type="match status" value="1"/>
</dbReference>
<protein>
    <recommendedName>
        <fullName evidence="2">histidine kinase</fullName>
        <ecNumber evidence="2">2.7.13.3</ecNumber>
    </recommendedName>
</protein>
<keyword evidence="6 12" id="KW-0418">Kinase</keyword>
<feature type="transmembrane region" description="Helical" evidence="10">
    <location>
        <begin position="98"/>
        <end position="117"/>
    </location>
</feature>
<keyword evidence="10" id="KW-0472">Membrane</keyword>
<evidence type="ECO:0000256" key="3">
    <source>
        <dbReference type="ARBA" id="ARBA00022553"/>
    </source>
</evidence>
<dbReference type="Gene3D" id="1.20.5.1930">
    <property type="match status" value="1"/>
</dbReference>
<organism evidence="12">
    <name type="scientific">Herbiconiux sp. A18JL235</name>
    <dbReference type="NCBI Taxonomy" id="3152363"/>
    <lineage>
        <taxon>Bacteria</taxon>
        <taxon>Bacillati</taxon>
        <taxon>Actinomycetota</taxon>
        <taxon>Actinomycetes</taxon>
        <taxon>Micrococcales</taxon>
        <taxon>Microbacteriaceae</taxon>
        <taxon>Herbiconiux</taxon>
    </lineage>
</organism>
<feature type="domain" description="Histidine kinase/HSP90-like ATPase" evidence="11">
    <location>
        <begin position="360"/>
        <end position="455"/>
    </location>
</feature>
<feature type="region of interest" description="Disordered" evidence="9">
    <location>
        <begin position="1"/>
        <end position="22"/>
    </location>
</feature>
<reference evidence="12" key="1">
    <citation type="submission" date="2024-05" db="EMBL/GenBank/DDBJ databases">
        <title>Herbiconiux sp. A18JL235.</title>
        <authorList>
            <person name="Zhang G."/>
        </authorList>
    </citation>
    <scope>NUCLEOTIDE SEQUENCE</scope>
    <source>
        <strain evidence="12">A18JL235</strain>
    </source>
</reference>
<dbReference type="GO" id="GO:0046983">
    <property type="term" value="F:protein dimerization activity"/>
    <property type="evidence" value="ECO:0007669"/>
    <property type="project" value="InterPro"/>
</dbReference>
<dbReference type="InterPro" id="IPR055558">
    <property type="entry name" value="DUF7134"/>
</dbReference>
<name>A0AB39BFB3_9MICO</name>
<comment type="catalytic activity">
    <reaction evidence="1">
        <text>ATP + protein L-histidine = ADP + protein N-phospho-L-histidine.</text>
        <dbReference type="EC" id="2.7.13.3"/>
    </reaction>
</comment>
<dbReference type="Pfam" id="PF02518">
    <property type="entry name" value="HATPase_c"/>
    <property type="match status" value="1"/>
</dbReference>
<dbReference type="SMART" id="SM00387">
    <property type="entry name" value="HATPase_c"/>
    <property type="match status" value="1"/>
</dbReference>
<dbReference type="EC" id="2.7.13.3" evidence="2"/>
<evidence type="ECO:0000256" key="6">
    <source>
        <dbReference type="ARBA" id="ARBA00022777"/>
    </source>
</evidence>
<dbReference type="GO" id="GO:0000155">
    <property type="term" value="F:phosphorelay sensor kinase activity"/>
    <property type="evidence" value="ECO:0007669"/>
    <property type="project" value="InterPro"/>
</dbReference>
<dbReference type="CDD" id="cd16917">
    <property type="entry name" value="HATPase_UhpB-NarQ-NarX-like"/>
    <property type="match status" value="1"/>
</dbReference>
<feature type="region of interest" description="Disordered" evidence="9">
    <location>
        <begin position="304"/>
        <end position="329"/>
    </location>
</feature>
<feature type="compositionally biased region" description="Basic residues" evidence="9">
    <location>
        <begin position="1"/>
        <end position="10"/>
    </location>
</feature>
<evidence type="ECO:0000259" key="11">
    <source>
        <dbReference type="SMART" id="SM00387"/>
    </source>
</evidence>
<dbReference type="RefSeq" id="WP_368497452.1">
    <property type="nucleotide sequence ID" value="NZ_CP162511.1"/>
</dbReference>
<evidence type="ECO:0000256" key="2">
    <source>
        <dbReference type="ARBA" id="ARBA00012438"/>
    </source>
</evidence>
<dbReference type="InterPro" id="IPR011712">
    <property type="entry name" value="Sig_transdc_His_kin_sub3_dim/P"/>
</dbReference>
<gene>
    <name evidence="12" type="ORF">ABFY20_17340</name>
</gene>
<dbReference type="PANTHER" id="PTHR24421:SF10">
    <property type="entry name" value="NITRATE_NITRITE SENSOR PROTEIN NARQ"/>
    <property type="match status" value="1"/>
</dbReference>
<keyword evidence="5" id="KW-0547">Nucleotide-binding</keyword>
<dbReference type="Pfam" id="PF07730">
    <property type="entry name" value="HisKA_3"/>
    <property type="match status" value="1"/>
</dbReference>
<dbReference type="Gene3D" id="3.30.565.10">
    <property type="entry name" value="Histidine kinase-like ATPase, C-terminal domain"/>
    <property type="match status" value="1"/>
</dbReference>
<dbReference type="InterPro" id="IPR003594">
    <property type="entry name" value="HATPase_dom"/>
</dbReference>
<dbReference type="EMBL" id="CP162511">
    <property type="protein sequence ID" value="XDI05070.1"/>
    <property type="molecule type" value="Genomic_DNA"/>
</dbReference>
<dbReference type="Pfam" id="PF23539">
    <property type="entry name" value="DUF7134"/>
    <property type="match status" value="1"/>
</dbReference>
<evidence type="ECO:0000256" key="4">
    <source>
        <dbReference type="ARBA" id="ARBA00022679"/>
    </source>
</evidence>
<dbReference type="InterPro" id="IPR036890">
    <property type="entry name" value="HATPase_C_sf"/>
</dbReference>
<evidence type="ECO:0000256" key="10">
    <source>
        <dbReference type="SAM" id="Phobius"/>
    </source>
</evidence>